<sequence length="221" mass="24138">MDILKKHHIVDALAPEWRMLSQAVHARFLTGDFATGMRFVNAVAEAAEAADHHPDVDLRYLHVDMGLISHSAGGITERDLRMAQQISDIAADMNIRSAPEELAELEIALDTARAQSIAPFWAAVLDGEIGGDGDIVAEATGRLPMLWFQPTDEHQEPRQRFHLDVWVPADVAEERIRRAVKSGGTVVDSSHAPSFTVLADRDGNKACICTALDREDAGVEG</sequence>
<dbReference type="RefSeq" id="WP_236866147.1">
    <property type="nucleotide sequence ID" value="NZ_BAABAZ010000006.1"/>
</dbReference>
<feature type="domain" description="Glyoxalase-like" evidence="6">
    <location>
        <begin position="107"/>
        <end position="209"/>
    </location>
</feature>
<dbReference type="EMBL" id="BAABAZ010000006">
    <property type="protein sequence ID" value="GAA4284360.1"/>
    <property type="molecule type" value="Genomic_DNA"/>
</dbReference>
<dbReference type="Pfam" id="PF01329">
    <property type="entry name" value="Pterin_4a"/>
    <property type="match status" value="1"/>
</dbReference>
<evidence type="ECO:0000256" key="1">
    <source>
        <dbReference type="ARBA" id="ARBA00001554"/>
    </source>
</evidence>
<proteinExistence type="inferred from homology"/>
<comment type="caution">
    <text evidence="7">The sequence shown here is derived from an EMBL/GenBank/DDBJ whole genome shotgun (WGS) entry which is preliminary data.</text>
</comment>
<dbReference type="InterPro" id="IPR029068">
    <property type="entry name" value="Glyas_Bleomycin-R_OHBP_Dase"/>
</dbReference>
<evidence type="ECO:0000256" key="5">
    <source>
        <dbReference type="ARBA" id="ARBA00023239"/>
    </source>
</evidence>
<dbReference type="SUPFAM" id="SSF54593">
    <property type="entry name" value="Glyoxalase/Bleomycin resistance protein/Dihydroxybiphenyl dioxygenase"/>
    <property type="match status" value="1"/>
</dbReference>
<comment type="catalytic activity">
    <reaction evidence="1">
        <text>(4aS,6R)-4a-hydroxy-L-erythro-5,6,7,8-tetrahydrobiopterin = (6R)-L-erythro-6,7-dihydrobiopterin + H2O</text>
        <dbReference type="Rhea" id="RHEA:11920"/>
        <dbReference type="ChEBI" id="CHEBI:15377"/>
        <dbReference type="ChEBI" id="CHEBI:15642"/>
        <dbReference type="ChEBI" id="CHEBI:43120"/>
        <dbReference type="EC" id="4.2.1.96"/>
    </reaction>
</comment>
<protein>
    <recommendedName>
        <fullName evidence="4">Putative pterin-4-alpha-carbinolamine dehydratase</fullName>
        <ecNumber evidence="3">4.2.1.96</ecNumber>
    </recommendedName>
</protein>
<gene>
    <name evidence="7" type="ORF">GCM10022261_18910</name>
</gene>
<dbReference type="PANTHER" id="PTHR12599">
    <property type="entry name" value="PTERIN-4-ALPHA-CARBINOLAMINE DEHYDRATASE"/>
    <property type="match status" value="1"/>
</dbReference>
<evidence type="ECO:0000313" key="8">
    <source>
        <dbReference type="Proteomes" id="UP001501586"/>
    </source>
</evidence>
<accession>A0ABP8EK47</accession>
<evidence type="ECO:0000256" key="3">
    <source>
        <dbReference type="ARBA" id="ARBA00013252"/>
    </source>
</evidence>
<organism evidence="7 8">
    <name type="scientific">Brevibacterium daeguense</name>
    <dbReference type="NCBI Taxonomy" id="909936"/>
    <lineage>
        <taxon>Bacteria</taxon>
        <taxon>Bacillati</taxon>
        <taxon>Actinomycetota</taxon>
        <taxon>Actinomycetes</taxon>
        <taxon>Micrococcales</taxon>
        <taxon>Brevibacteriaceae</taxon>
        <taxon>Brevibacterium</taxon>
    </lineage>
</organism>
<dbReference type="CDD" id="cd00488">
    <property type="entry name" value="PCD_DCoH"/>
    <property type="match status" value="1"/>
</dbReference>
<evidence type="ECO:0000256" key="4">
    <source>
        <dbReference type="ARBA" id="ARBA00021735"/>
    </source>
</evidence>
<dbReference type="PANTHER" id="PTHR12599:SF0">
    <property type="entry name" value="PTERIN-4-ALPHA-CARBINOLAMINE DEHYDRATASE"/>
    <property type="match status" value="1"/>
</dbReference>
<dbReference type="Pfam" id="PF18029">
    <property type="entry name" value="Glyoxalase_6"/>
    <property type="match status" value="1"/>
</dbReference>
<dbReference type="NCBIfam" id="NF002017">
    <property type="entry name" value="PRK00823.1-2"/>
    <property type="match status" value="1"/>
</dbReference>
<dbReference type="InterPro" id="IPR001533">
    <property type="entry name" value="Pterin_deHydtase"/>
</dbReference>
<dbReference type="InterPro" id="IPR036428">
    <property type="entry name" value="PCD_sf"/>
</dbReference>
<reference evidence="8" key="1">
    <citation type="journal article" date="2019" name="Int. J. Syst. Evol. Microbiol.">
        <title>The Global Catalogue of Microorganisms (GCM) 10K type strain sequencing project: providing services to taxonomists for standard genome sequencing and annotation.</title>
        <authorList>
            <consortium name="The Broad Institute Genomics Platform"/>
            <consortium name="The Broad Institute Genome Sequencing Center for Infectious Disease"/>
            <person name="Wu L."/>
            <person name="Ma J."/>
        </authorList>
    </citation>
    <scope>NUCLEOTIDE SEQUENCE [LARGE SCALE GENOMIC DNA]</scope>
    <source>
        <strain evidence="8">JCM 17458</strain>
    </source>
</reference>
<dbReference type="SUPFAM" id="SSF55248">
    <property type="entry name" value="PCD-like"/>
    <property type="match status" value="1"/>
</dbReference>
<keyword evidence="5" id="KW-0456">Lyase</keyword>
<dbReference type="InterPro" id="IPR041581">
    <property type="entry name" value="Glyoxalase_6"/>
</dbReference>
<name>A0ABP8EK47_9MICO</name>
<dbReference type="Proteomes" id="UP001501586">
    <property type="component" value="Unassembled WGS sequence"/>
</dbReference>
<comment type="similarity">
    <text evidence="2">Belongs to the pterin-4-alpha-carbinolamine dehydratase family.</text>
</comment>
<dbReference type="Gene3D" id="3.30.1360.20">
    <property type="entry name" value="Transcriptional coactivator/pterin dehydratase"/>
    <property type="match status" value="1"/>
</dbReference>
<evidence type="ECO:0000259" key="6">
    <source>
        <dbReference type="Pfam" id="PF18029"/>
    </source>
</evidence>
<keyword evidence="8" id="KW-1185">Reference proteome</keyword>
<evidence type="ECO:0000256" key="2">
    <source>
        <dbReference type="ARBA" id="ARBA00006472"/>
    </source>
</evidence>
<dbReference type="Gene3D" id="3.10.180.10">
    <property type="entry name" value="2,3-Dihydroxybiphenyl 1,2-Dioxygenase, domain 1"/>
    <property type="match status" value="1"/>
</dbReference>
<evidence type="ECO:0000313" key="7">
    <source>
        <dbReference type="EMBL" id="GAA4284360.1"/>
    </source>
</evidence>
<dbReference type="EC" id="4.2.1.96" evidence="3"/>